<dbReference type="InterPro" id="IPR002347">
    <property type="entry name" value="SDR_fam"/>
</dbReference>
<proteinExistence type="predicted"/>
<dbReference type="EMBL" id="JAUTXT010000004">
    <property type="protein sequence ID" value="KAK3678308.1"/>
    <property type="molecule type" value="Genomic_DNA"/>
</dbReference>
<dbReference type="SUPFAM" id="SSF51735">
    <property type="entry name" value="NAD(P)-binding Rossmann-fold domains"/>
    <property type="match status" value="1"/>
</dbReference>
<dbReference type="Proteomes" id="UP001274830">
    <property type="component" value="Unassembled WGS sequence"/>
</dbReference>
<gene>
    <name evidence="1" type="ORF">LTR78_001603</name>
</gene>
<sequence>MELKLYCHTPQGELYKYVSGRLTTWIIFLPTKADMATTSDKRPVVAVVGAGPGIGEAVARRFVAEGFCAALLARTEDKLQNMVTGIEADYGKDTAKYYITDLRLEDSVNASFRKIQDELGSVDVLVYNAGARRVNGRTILDTTSEEFENFTKINLFGAFWATKRVLPDMLAKQQGTILFTGATGALRGVPGLSSFSPGKFGLRALCQIITREYQAKGIHAAFIVVDAPVDGKLIGGVRRRAWAREGAEEKLNDIESFLLQPADLAETYWFLHKQKRSAWTHEIDVRPQKESMYSRM</sequence>
<dbReference type="PANTHER" id="PTHR43431">
    <property type="entry name" value="OXIDOREDUCTASE, SHORT CHAIN DEHYDROGENASE/REDUCTASE FAMILY (AFU_ORTHOLOGUE AFUA_5G14000)"/>
    <property type="match status" value="1"/>
</dbReference>
<protein>
    <submittedName>
        <fullName evidence="1">Uncharacterized protein</fullName>
    </submittedName>
</protein>
<dbReference type="Pfam" id="PF00106">
    <property type="entry name" value="adh_short"/>
    <property type="match status" value="1"/>
</dbReference>
<reference evidence="1" key="1">
    <citation type="submission" date="2023-07" db="EMBL/GenBank/DDBJ databases">
        <title>Black Yeasts Isolated from many extreme environments.</title>
        <authorList>
            <person name="Coleine C."/>
            <person name="Stajich J.E."/>
            <person name="Selbmann L."/>
        </authorList>
    </citation>
    <scope>NUCLEOTIDE SEQUENCE</scope>
    <source>
        <strain evidence="1">CCFEE 5485</strain>
    </source>
</reference>
<evidence type="ECO:0000313" key="2">
    <source>
        <dbReference type="Proteomes" id="UP001274830"/>
    </source>
</evidence>
<evidence type="ECO:0000313" key="1">
    <source>
        <dbReference type="EMBL" id="KAK3678308.1"/>
    </source>
</evidence>
<name>A0AAE0WUX3_9PEZI</name>
<accession>A0AAE0WUX3</accession>
<comment type="caution">
    <text evidence="1">The sequence shown here is derived from an EMBL/GenBank/DDBJ whole genome shotgun (WGS) entry which is preliminary data.</text>
</comment>
<dbReference type="Gene3D" id="3.40.50.720">
    <property type="entry name" value="NAD(P)-binding Rossmann-like Domain"/>
    <property type="match status" value="1"/>
</dbReference>
<organism evidence="1 2">
    <name type="scientific">Recurvomyces mirabilis</name>
    <dbReference type="NCBI Taxonomy" id="574656"/>
    <lineage>
        <taxon>Eukaryota</taxon>
        <taxon>Fungi</taxon>
        <taxon>Dikarya</taxon>
        <taxon>Ascomycota</taxon>
        <taxon>Pezizomycotina</taxon>
        <taxon>Dothideomycetes</taxon>
        <taxon>Dothideomycetidae</taxon>
        <taxon>Mycosphaerellales</taxon>
        <taxon>Teratosphaeriaceae</taxon>
        <taxon>Recurvomyces</taxon>
    </lineage>
</organism>
<dbReference type="PRINTS" id="PR00081">
    <property type="entry name" value="GDHRDH"/>
</dbReference>
<dbReference type="InterPro" id="IPR036291">
    <property type="entry name" value="NAD(P)-bd_dom_sf"/>
</dbReference>
<keyword evidence="2" id="KW-1185">Reference proteome</keyword>
<dbReference type="PANTHER" id="PTHR43431:SF7">
    <property type="entry name" value="OXIDOREDUCTASE, SHORT CHAIN DEHYDROGENASE_REDUCTASE FAMILY (AFU_ORTHOLOGUE AFUA_5G14000)"/>
    <property type="match status" value="1"/>
</dbReference>
<dbReference type="AlphaFoldDB" id="A0AAE0WUX3"/>